<proteinExistence type="predicted"/>
<sequence>MVLSSYPALTVLAVLRSVMALQAASKPGIEAPVRAPQLIKGIKADAESCKIDYGESSIYLRKSSDDYLIRWEATEPRDMSAYFWINDDDTMAVRFMDSDRARKDNGPSVDMQEKYARVYPFAPLINTIKQAFQSGMMALLVLPLIHCGPYPKPQRFGDISEKTKFITVQLPRNADGLLASPSTFTAPPGCSPDVRILVENYCVSGTFDVKTTVNLNINLNVFDVEIPNKKVVVGLQTTLDEGDATTITGSTGGCATMLKETLVVTACTSGGGKGKYDSALSAYVSDIGLSGHLKLDLGTESTTEHDFALPGYVYAGDDFDMGMVASAFNSSGDPKVSGINATFLTIMDTLNASLFDWRVYTGLTVDIWDYPQPVLHREVDFINTVIHLV</sequence>
<evidence type="ECO:0000313" key="3">
    <source>
        <dbReference type="Proteomes" id="UP000553632"/>
    </source>
</evidence>
<feature type="chain" id="PRO_5029718127" evidence="1">
    <location>
        <begin position="21"/>
        <end position="389"/>
    </location>
</feature>
<evidence type="ECO:0000256" key="1">
    <source>
        <dbReference type="SAM" id="SignalP"/>
    </source>
</evidence>
<dbReference type="InterPro" id="IPR046628">
    <property type="entry name" value="DUF6740"/>
</dbReference>
<organism evidence="2 3">
    <name type="scientific">Perkinsus olseni</name>
    <name type="common">Perkinsus atlanticus</name>
    <dbReference type="NCBI Taxonomy" id="32597"/>
    <lineage>
        <taxon>Eukaryota</taxon>
        <taxon>Sar</taxon>
        <taxon>Alveolata</taxon>
        <taxon>Perkinsozoa</taxon>
        <taxon>Perkinsea</taxon>
        <taxon>Perkinsida</taxon>
        <taxon>Perkinsidae</taxon>
        <taxon>Perkinsus</taxon>
    </lineage>
</organism>
<feature type="signal peptide" evidence="1">
    <location>
        <begin position="1"/>
        <end position="20"/>
    </location>
</feature>
<evidence type="ECO:0000313" key="2">
    <source>
        <dbReference type="EMBL" id="KAF4709783.1"/>
    </source>
</evidence>
<reference evidence="2 3" key="1">
    <citation type="submission" date="2020-04" db="EMBL/GenBank/DDBJ databases">
        <title>Perkinsus olseni comparative genomics.</title>
        <authorList>
            <person name="Bogema D.R."/>
        </authorList>
    </citation>
    <scope>NUCLEOTIDE SEQUENCE [LARGE SCALE GENOMIC DNA]</scope>
    <source>
        <strain evidence="2 3">ATCC PRA-207</strain>
    </source>
</reference>
<dbReference type="Proteomes" id="UP000553632">
    <property type="component" value="Unassembled WGS sequence"/>
</dbReference>
<dbReference type="Pfam" id="PF20525">
    <property type="entry name" value="DUF6740"/>
    <property type="match status" value="1"/>
</dbReference>
<protein>
    <submittedName>
        <fullName evidence="2">Uncharacterized protein</fullName>
    </submittedName>
</protein>
<name>A0A7J6QNB3_PEROL</name>
<keyword evidence="3" id="KW-1185">Reference proteome</keyword>
<keyword evidence="1" id="KW-0732">Signal</keyword>
<dbReference type="AlphaFoldDB" id="A0A7J6QNB3"/>
<accession>A0A7J6QNB3</accession>
<gene>
    <name evidence="2" type="ORF">FOZ63_025168</name>
</gene>
<dbReference type="EMBL" id="JABANO010031728">
    <property type="protein sequence ID" value="KAF4709783.1"/>
    <property type="molecule type" value="Genomic_DNA"/>
</dbReference>
<comment type="caution">
    <text evidence="2">The sequence shown here is derived from an EMBL/GenBank/DDBJ whole genome shotgun (WGS) entry which is preliminary data.</text>
</comment>